<dbReference type="GO" id="GO:0015501">
    <property type="term" value="F:glutamate:sodium symporter activity"/>
    <property type="evidence" value="ECO:0007669"/>
    <property type="project" value="TreeGrafter"/>
</dbReference>
<evidence type="ECO:0000256" key="4">
    <source>
        <dbReference type="ARBA" id="ARBA00022989"/>
    </source>
</evidence>
<sequence length="481" mass="52470">MKETSFQVTTLISVGLGLGLGLLLKFLVSISPPHHPWIQMPGEIFINVLQLFAVPLIVTSVIAGVTDLKTQMSKKTAILAATYVCFTTFTAVAIGLTLVLLAKPGEGQDMSSTEKVDVPPLSVHLVLQDLLRNMIPENFLQAFYEQYKTSIVQIKRKDSVHNISQNATDIKLIGKYIAGANMVGLVIWSFVIGILLNKAGRQAKVAVEVIHCLNSAIKVIFNWILWYLPLGVFFLVAHQVLEIQDWAAIIKLTKLSGLVLLGLVIHGFVFLPGLYFIILRRNPFVIYKKASRALITALIIASSSATLPVTFQCCEEKMKVNERICRLILPIVTTINMNGTGLYEVIATIFVAQINDIVLDIGQLISIGLTVSIASFGTAGIPATGAVSTILVLTAVGLPAEDAYILLVVEWLLDHFNTTLNVLGDCFGVAVIDYLCHDALMGYNIDSVRDIGEVEKNLSCLEPNKKLIPRPSHPPSGFISP</sequence>
<keyword evidence="6" id="KW-0769">Symport</keyword>
<evidence type="ECO:0000256" key="2">
    <source>
        <dbReference type="ARBA" id="ARBA00022448"/>
    </source>
</evidence>
<reference evidence="7" key="2">
    <citation type="submission" date="2025-09" db="UniProtKB">
        <authorList>
            <consortium name="Ensembl"/>
        </authorList>
    </citation>
    <scope>IDENTIFICATION</scope>
</reference>
<dbReference type="Pfam" id="PF00375">
    <property type="entry name" value="SDF"/>
    <property type="match status" value="1"/>
</dbReference>
<accession>A0A3B3TXI9</accession>
<dbReference type="Ensembl" id="ENSPLAT00000007111.1">
    <property type="protein sequence ID" value="ENSPLAP00000005920.1"/>
    <property type="gene ID" value="ENSPLAG00000007959.1"/>
</dbReference>
<dbReference type="GeneTree" id="ENSGT00940000155397"/>
<dbReference type="RefSeq" id="XP_014913221.1">
    <property type="nucleotide sequence ID" value="XM_015057735.1"/>
</dbReference>
<dbReference type="Proteomes" id="UP000261500">
    <property type="component" value="Unplaced"/>
</dbReference>
<dbReference type="AlphaFoldDB" id="A0A3B3TXI9"/>
<dbReference type="PANTHER" id="PTHR11958:SF63">
    <property type="entry name" value="AMINO ACID TRANSPORTER"/>
    <property type="match status" value="1"/>
</dbReference>
<feature type="transmembrane region" description="Helical" evidence="6">
    <location>
        <begin position="77"/>
        <end position="102"/>
    </location>
</feature>
<evidence type="ECO:0000256" key="3">
    <source>
        <dbReference type="ARBA" id="ARBA00022692"/>
    </source>
</evidence>
<feature type="transmembrane region" description="Helical" evidence="6">
    <location>
        <begin position="44"/>
        <end position="65"/>
    </location>
</feature>
<keyword evidence="8" id="KW-1185">Reference proteome</keyword>
<keyword evidence="2 6" id="KW-0813">Transport</keyword>
<evidence type="ECO:0000313" key="7">
    <source>
        <dbReference type="Ensembl" id="ENSPLAP00000005920.1"/>
    </source>
</evidence>
<proteinExistence type="inferred from homology"/>
<name>A0A3B3TXI9_9TELE</name>
<dbReference type="PRINTS" id="PR00173">
    <property type="entry name" value="EDTRNSPORT"/>
</dbReference>
<evidence type="ECO:0000256" key="6">
    <source>
        <dbReference type="RuleBase" id="RU361216"/>
    </source>
</evidence>
<dbReference type="InterPro" id="IPR036458">
    <property type="entry name" value="Na:dicarbo_symporter_sf"/>
</dbReference>
<dbReference type="GeneID" id="106963019"/>
<evidence type="ECO:0000313" key="8">
    <source>
        <dbReference type="Proteomes" id="UP000261500"/>
    </source>
</evidence>
<feature type="transmembrane region" description="Helical" evidence="6">
    <location>
        <begin position="257"/>
        <end position="278"/>
    </location>
</feature>
<evidence type="ECO:0000256" key="5">
    <source>
        <dbReference type="ARBA" id="ARBA00023136"/>
    </source>
</evidence>
<protein>
    <recommendedName>
        <fullName evidence="6">Amino acid transporter</fullName>
    </recommendedName>
</protein>
<dbReference type="GO" id="GO:0015175">
    <property type="term" value="F:neutral L-amino acid transmembrane transporter activity"/>
    <property type="evidence" value="ECO:0007669"/>
    <property type="project" value="TreeGrafter"/>
</dbReference>
<dbReference type="PANTHER" id="PTHR11958">
    <property type="entry name" value="SODIUM/DICARBOXYLATE SYMPORTER-RELATED"/>
    <property type="match status" value="1"/>
</dbReference>
<organism evidence="7 8">
    <name type="scientific">Poecilia latipinna</name>
    <name type="common">sailfin molly</name>
    <dbReference type="NCBI Taxonomy" id="48699"/>
    <lineage>
        <taxon>Eukaryota</taxon>
        <taxon>Metazoa</taxon>
        <taxon>Chordata</taxon>
        <taxon>Craniata</taxon>
        <taxon>Vertebrata</taxon>
        <taxon>Euteleostomi</taxon>
        <taxon>Actinopterygii</taxon>
        <taxon>Neopterygii</taxon>
        <taxon>Teleostei</taxon>
        <taxon>Neoteleostei</taxon>
        <taxon>Acanthomorphata</taxon>
        <taxon>Ovalentaria</taxon>
        <taxon>Atherinomorphae</taxon>
        <taxon>Cyprinodontiformes</taxon>
        <taxon>Poeciliidae</taxon>
        <taxon>Poeciliinae</taxon>
        <taxon>Poecilia</taxon>
    </lineage>
</organism>
<dbReference type="STRING" id="48699.ENSPLAP00000005920"/>
<dbReference type="GO" id="GO:0005313">
    <property type="term" value="F:L-glutamate transmembrane transporter activity"/>
    <property type="evidence" value="ECO:0007669"/>
    <property type="project" value="TreeGrafter"/>
</dbReference>
<feature type="transmembrane region" description="Helical" evidence="6">
    <location>
        <begin position="216"/>
        <end position="237"/>
    </location>
</feature>
<dbReference type="InterPro" id="IPR001991">
    <property type="entry name" value="Na-dicarboxylate_symporter"/>
</dbReference>
<dbReference type="InterPro" id="IPR050746">
    <property type="entry name" value="DAACS"/>
</dbReference>
<comment type="similarity">
    <text evidence="6">Belongs to the dicarboxylate/amino acid:cation symporter (DAACS) (TC 2.A.23) family.</text>
</comment>
<keyword evidence="4 6" id="KW-1133">Transmembrane helix</keyword>
<dbReference type="OrthoDB" id="5877963at2759"/>
<dbReference type="SUPFAM" id="SSF118215">
    <property type="entry name" value="Proton glutamate symport protein"/>
    <property type="match status" value="1"/>
</dbReference>
<evidence type="ECO:0000256" key="1">
    <source>
        <dbReference type="ARBA" id="ARBA00004141"/>
    </source>
</evidence>
<comment type="subcellular location">
    <subcellularLocation>
        <location evidence="1 6">Membrane</location>
        <topology evidence="1 6">Multi-pass membrane protein</topology>
    </subcellularLocation>
</comment>
<keyword evidence="3 6" id="KW-0812">Transmembrane</keyword>
<dbReference type="KEGG" id="plai:106963019"/>
<feature type="transmembrane region" description="Helical" evidence="6">
    <location>
        <begin position="12"/>
        <end position="32"/>
    </location>
</feature>
<reference evidence="7" key="1">
    <citation type="submission" date="2025-08" db="UniProtKB">
        <authorList>
            <consortium name="Ensembl"/>
        </authorList>
    </citation>
    <scope>IDENTIFICATION</scope>
</reference>
<dbReference type="GO" id="GO:0005886">
    <property type="term" value="C:plasma membrane"/>
    <property type="evidence" value="ECO:0007669"/>
    <property type="project" value="TreeGrafter"/>
</dbReference>
<keyword evidence="5 6" id="KW-0472">Membrane</keyword>
<feature type="transmembrane region" description="Helical" evidence="6">
    <location>
        <begin position="176"/>
        <end position="196"/>
    </location>
</feature>
<dbReference type="Gene3D" id="1.10.3860.10">
    <property type="entry name" value="Sodium:dicarboxylate symporter"/>
    <property type="match status" value="1"/>
</dbReference>